<dbReference type="Gene3D" id="1.10.260.40">
    <property type="entry name" value="lambda repressor-like DNA-binding domains"/>
    <property type="match status" value="1"/>
</dbReference>
<dbReference type="EMBL" id="JARRAG010000002">
    <property type="protein sequence ID" value="MDG3004564.1"/>
    <property type="molecule type" value="Genomic_DNA"/>
</dbReference>
<organism evidence="3 4">
    <name type="scientific">Paludisphaera mucosa</name>
    <dbReference type="NCBI Taxonomy" id="3030827"/>
    <lineage>
        <taxon>Bacteria</taxon>
        <taxon>Pseudomonadati</taxon>
        <taxon>Planctomycetota</taxon>
        <taxon>Planctomycetia</taxon>
        <taxon>Isosphaerales</taxon>
        <taxon>Isosphaeraceae</taxon>
        <taxon>Paludisphaera</taxon>
    </lineage>
</organism>
<reference evidence="3 4" key="1">
    <citation type="submission" date="2023-03" db="EMBL/GenBank/DDBJ databases">
        <title>Paludisphaera mucosa sp. nov. a novel planctomycete from northern fen.</title>
        <authorList>
            <person name="Ivanova A."/>
        </authorList>
    </citation>
    <scope>NUCLEOTIDE SEQUENCE [LARGE SCALE GENOMIC DNA]</scope>
    <source>
        <strain evidence="3 4">Pla2</strain>
    </source>
</reference>
<evidence type="ECO:0000313" key="3">
    <source>
        <dbReference type="EMBL" id="MDG3004564.1"/>
    </source>
</evidence>
<dbReference type="InterPro" id="IPR001387">
    <property type="entry name" value="Cro/C1-type_HTH"/>
</dbReference>
<keyword evidence="4" id="KW-1185">Reference proteome</keyword>
<dbReference type="RefSeq" id="WP_277860919.1">
    <property type="nucleotide sequence ID" value="NZ_JARRAG010000002.1"/>
</dbReference>
<feature type="compositionally biased region" description="Polar residues" evidence="1">
    <location>
        <begin position="290"/>
        <end position="299"/>
    </location>
</feature>
<evidence type="ECO:0000313" key="4">
    <source>
        <dbReference type="Proteomes" id="UP001216907"/>
    </source>
</evidence>
<feature type="domain" description="HTH cro/C1-type" evidence="2">
    <location>
        <begin position="6"/>
        <end position="60"/>
    </location>
</feature>
<protein>
    <submittedName>
        <fullName evidence="3">Helix-turn-helix transcriptional regulator</fullName>
    </submittedName>
</protein>
<evidence type="ECO:0000256" key="1">
    <source>
        <dbReference type="SAM" id="MobiDB-lite"/>
    </source>
</evidence>
<dbReference type="PROSITE" id="PS50943">
    <property type="entry name" value="HTH_CROC1"/>
    <property type="match status" value="1"/>
</dbReference>
<dbReference type="InterPro" id="IPR010982">
    <property type="entry name" value="Lambda_DNA-bd_dom_sf"/>
</dbReference>
<name>A0ABT6FAV0_9BACT</name>
<gene>
    <name evidence="3" type="ORF">PZE19_12325</name>
</gene>
<feature type="region of interest" description="Disordered" evidence="1">
    <location>
        <begin position="289"/>
        <end position="312"/>
    </location>
</feature>
<proteinExistence type="predicted"/>
<dbReference type="SUPFAM" id="SSF47413">
    <property type="entry name" value="lambda repressor-like DNA-binding domains"/>
    <property type="match status" value="1"/>
</dbReference>
<comment type="caution">
    <text evidence="3">The sequence shown here is derived from an EMBL/GenBank/DDBJ whole genome shotgun (WGS) entry which is preliminary data.</text>
</comment>
<sequence length="312" mass="34630">MNGEDIKASRRNLGLTQTKFAGLLSISPRTLHVLENSKDDIDEKYKRLVDEALGHMPEDLSIAKGSLVYSEHTCWPEAAFQALAGEGRRVRRVDCEATITPNAKQPDKYADILYEVHYRGIELAPGKSIVVDHLGNPHGPDGRQRMVLAGKPKGDRFKEMDPEDLESGTVVSAYRIGEGEQNVTIDDMLITLKCDGGINCDRKDGIGYPVYTEVLIDVMTISVTFKGCRPEGKTEAAASLLRRSTPRFGTKAVVSELECDPLLEARRYRFGFLRPRGGLYYGLEFESVRPDSSMTNKPASSSRKSSSSRSRR</sequence>
<dbReference type="CDD" id="cd00093">
    <property type="entry name" value="HTH_XRE"/>
    <property type="match status" value="1"/>
</dbReference>
<evidence type="ECO:0000259" key="2">
    <source>
        <dbReference type="PROSITE" id="PS50943"/>
    </source>
</evidence>
<dbReference type="Proteomes" id="UP001216907">
    <property type="component" value="Unassembled WGS sequence"/>
</dbReference>
<feature type="compositionally biased region" description="Low complexity" evidence="1">
    <location>
        <begin position="300"/>
        <end position="312"/>
    </location>
</feature>
<accession>A0ABT6FAV0</accession>